<proteinExistence type="predicted"/>
<evidence type="ECO:0000313" key="2">
    <source>
        <dbReference type="Proteomes" id="UP000176944"/>
    </source>
</evidence>
<accession>A0A1D9G8U5</accession>
<protein>
    <submittedName>
        <fullName evidence="1">Uncharacterized protein</fullName>
    </submittedName>
</protein>
<dbReference type="EMBL" id="CP017708">
    <property type="protein sequence ID" value="AOY83981.1"/>
    <property type="molecule type" value="Genomic_DNA"/>
</dbReference>
<reference evidence="2" key="1">
    <citation type="submission" date="2016-10" db="EMBL/GenBank/DDBJ databases">
        <title>Comparative genomics uncovers the prolific and rare metabolic potential of the cyanobacterial genus Moorea.</title>
        <authorList>
            <person name="Leao T."/>
            <person name="Castelao G."/>
            <person name="Korobeynikov A."/>
            <person name="Monroe E.A."/>
            <person name="Podell S."/>
            <person name="Glukhov E."/>
            <person name="Allen E."/>
            <person name="Gerwick W.H."/>
            <person name="Gerwick L."/>
        </authorList>
    </citation>
    <scope>NUCLEOTIDE SEQUENCE [LARGE SCALE GENOMIC DNA]</scope>
    <source>
        <strain evidence="2">JHB</strain>
    </source>
</reference>
<gene>
    <name evidence="1" type="ORF">BJP36_32715</name>
</gene>
<evidence type="ECO:0000313" key="1">
    <source>
        <dbReference type="EMBL" id="AOY83981.1"/>
    </source>
</evidence>
<sequence length="84" mass="9327">MASWDSLVNPSIEVIDGSQQLPGVNPQTNRILTANHHMHPSHDLNKGFVGLFSFTDSLPKQFTNFTKNLHKFISSPGKAKPRSL</sequence>
<dbReference type="Proteomes" id="UP000176944">
    <property type="component" value="Chromosome"/>
</dbReference>
<dbReference type="AlphaFoldDB" id="A0A1D9G8U5"/>
<organism evidence="1 2">
    <name type="scientific">Moorena producens (strain JHB)</name>
    <dbReference type="NCBI Taxonomy" id="1454205"/>
    <lineage>
        <taxon>Bacteria</taxon>
        <taxon>Bacillati</taxon>
        <taxon>Cyanobacteriota</taxon>
        <taxon>Cyanophyceae</taxon>
        <taxon>Coleofasciculales</taxon>
        <taxon>Coleofasciculaceae</taxon>
        <taxon>Moorena</taxon>
    </lineage>
</organism>
<name>A0A1D9G8U5_MOOP1</name>